<evidence type="ECO:0000256" key="7">
    <source>
        <dbReference type="ARBA" id="ARBA00023015"/>
    </source>
</evidence>
<keyword evidence="4" id="KW-0963">Cytoplasm</keyword>
<evidence type="ECO:0000313" key="16">
    <source>
        <dbReference type="Proteomes" id="UP000521676"/>
    </source>
</evidence>
<dbReference type="PANTHER" id="PTHR33238">
    <property type="entry name" value="IRON (METAL) DEPENDENT REPRESSOR, DTXR FAMILY"/>
    <property type="match status" value="1"/>
</dbReference>
<organism evidence="14 16">
    <name type="scientific">Candidatus Chlorohelix allophototropha</name>
    <dbReference type="NCBI Taxonomy" id="3003348"/>
    <lineage>
        <taxon>Bacteria</taxon>
        <taxon>Bacillati</taxon>
        <taxon>Chloroflexota</taxon>
        <taxon>Chloroflexia</taxon>
        <taxon>Candidatus Chloroheliales</taxon>
        <taxon>Candidatus Chloroheliaceae</taxon>
        <taxon>Candidatus Chlorohelix</taxon>
    </lineage>
</organism>
<dbReference type="SMART" id="SM00529">
    <property type="entry name" value="HTH_DTXR"/>
    <property type="match status" value="1"/>
</dbReference>
<comment type="subcellular location">
    <subcellularLocation>
        <location evidence="1">Cytoplasm</location>
    </subcellularLocation>
</comment>
<evidence type="ECO:0000256" key="1">
    <source>
        <dbReference type="ARBA" id="ARBA00004496"/>
    </source>
</evidence>
<keyword evidence="6" id="KW-0408">Iron</keyword>
<sequence>MTLNAQRDQNKDPKVTEVVEEYCESIHNMTLEEGKPVIAARLAERMNVSPPTVNATINRLKDHGFVMVDEKSKGIRLTELGEEVALSLSRRHRLLERLLVDVLEFDWEAAHEEACRLEHAISPSVEKALTRFLGNPKTCPHGNPIPGSGFILPEEAHPLDQTPIGVKVVLLRITEEAEHEPGLLRYLQEHHLMPGVIFTVKSSSPFRETLSAMTEEGHEVTIGIKIASKIWVTPA</sequence>
<dbReference type="Gene3D" id="2.30.30.90">
    <property type="match status" value="1"/>
</dbReference>
<dbReference type="InterPro" id="IPR008988">
    <property type="entry name" value="Transcriptional_repressor_C"/>
</dbReference>
<evidence type="ECO:0000256" key="3">
    <source>
        <dbReference type="ARBA" id="ARBA00011738"/>
    </source>
</evidence>
<dbReference type="AlphaFoldDB" id="A0A8T7M8Q3"/>
<dbReference type="PROSITE" id="PS50944">
    <property type="entry name" value="HTH_DTXR"/>
    <property type="match status" value="1"/>
</dbReference>
<dbReference type="SUPFAM" id="SSF46785">
    <property type="entry name" value="Winged helix' DNA-binding domain"/>
    <property type="match status" value="1"/>
</dbReference>
<protein>
    <recommendedName>
        <fullName evidence="12">Manganese transport regulator</fullName>
    </recommendedName>
</protein>
<dbReference type="RefSeq" id="WP_341470170.1">
    <property type="nucleotide sequence ID" value="NZ_CP128400.1"/>
</dbReference>
<evidence type="ECO:0000256" key="2">
    <source>
        <dbReference type="ARBA" id="ARBA00007871"/>
    </source>
</evidence>
<dbReference type="InterPro" id="IPR036421">
    <property type="entry name" value="Fe_dep_repressor_sf"/>
</dbReference>
<gene>
    <name evidence="14" type="ORF">HXX08_20950</name>
    <name evidence="15" type="ORF">OZ401_003873</name>
</gene>
<dbReference type="Proteomes" id="UP001431572">
    <property type="component" value="Chromosome 2"/>
</dbReference>
<keyword evidence="10" id="KW-0804">Transcription</keyword>
<name>A0A8T7M8Q3_9CHLR</name>
<proteinExistence type="inferred from homology"/>
<accession>A0A8T7M8Q3</accession>
<reference evidence="15" key="2">
    <citation type="journal article" date="2024" name="Nature">
        <title>Anoxygenic phototroph of the Chloroflexota uses a type I reaction centre.</title>
        <authorList>
            <person name="Tsuji J.M."/>
            <person name="Shaw N.A."/>
            <person name="Nagashima S."/>
            <person name="Venkiteswaran J.J."/>
            <person name="Schiff S.L."/>
            <person name="Watanabe T."/>
            <person name="Fukui M."/>
            <person name="Hanada S."/>
            <person name="Tank M."/>
            <person name="Neufeld J.D."/>
        </authorList>
    </citation>
    <scope>NUCLEOTIDE SEQUENCE</scope>
    <source>
        <strain evidence="15">L227-S17</strain>
    </source>
</reference>
<keyword evidence="5" id="KW-0678">Repressor</keyword>
<dbReference type="Pfam" id="PF04023">
    <property type="entry name" value="FeoA"/>
    <property type="match status" value="1"/>
</dbReference>
<dbReference type="EMBL" id="CP128400">
    <property type="protein sequence ID" value="WJW68266.1"/>
    <property type="molecule type" value="Genomic_DNA"/>
</dbReference>
<dbReference type="InterPro" id="IPR022687">
    <property type="entry name" value="HTH_DTXR"/>
</dbReference>
<dbReference type="GO" id="GO:0003700">
    <property type="term" value="F:DNA-binding transcription factor activity"/>
    <property type="evidence" value="ECO:0007669"/>
    <property type="project" value="InterPro"/>
</dbReference>
<evidence type="ECO:0000256" key="12">
    <source>
        <dbReference type="ARBA" id="ARBA00032593"/>
    </source>
</evidence>
<dbReference type="InterPro" id="IPR038157">
    <property type="entry name" value="FeoA_core_dom"/>
</dbReference>
<keyword evidence="7" id="KW-0805">Transcription regulation</keyword>
<dbReference type="Proteomes" id="UP000521676">
    <property type="component" value="Unassembled WGS sequence"/>
</dbReference>
<dbReference type="GO" id="GO:0003677">
    <property type="term" value="F:DNA binding"/>
    <property type="evidence" value="ECO:0007669"/>
    <property type="project" value="UniProtKB-KW"/>
</dbReference>
<evidence type="ECO:0000256" key="9">
    <source>
        <dbReference type="ARBA" id="ARBA00023159"/>
    </source>
</evidence>
<keyword evidence="8" id="KW-0238">DNA-binding</keyword>
<evidence type="ECO:0000256" key="6">
    <source>
        <dbReference type="ARBA" id="ARBA00023004"/>
    </source>
</evidence>
<dbReference type="Pfam" id="PF02742">
    <property type="entry name" value="Fe_dep_repr_C"/>
    <property type="match status" value="1"/>
</dbReference>
<comment type="subunit">
    <text evidence="3">Homodimer.</text>
</comment>
<evidence type="ECO:0000256" key="4">
    <source>
        <dbReference type="ARBA" id="ARBA00022490"/>
    </source>
</evidence>
<evidence type="ECO:0000256" key="5">
    <source>
        <dbReference type="ARBA" id="ARBA00022491"/>
    </source>
</evidence>
<dbReference type="InterPro" id="IPR001367">
    <property type="entry name" value="Fe_dep_repressor"/>
</dbReference>
<evidence type="ECO:0000256" key="11">
    <source>
        <dbReference type="ARBA" id="ARBA00023211"/>
    </source>
</evidence>
<feature type="domain" description="HTH dtxR-type" evidence="13">
    <location>
        <begin position="15"/>
        <end position="78"/>
    </location>
</feature>
<dbReference type="GO" id="GO:0046983">
    <property type="term" value="F:protein dimerization activity"/>
    <property type="evidence" value="ECO:0007669"/>
    <property type="project" value="InterPro"/>
</dbReference>
<reference evidence="14 16" key="1">
    <citation type="submission" date="2020-06" db="EMBL/GenBank/DDBJ databases">
        <title>Anoxygenic phototrophic Chloroflexota member uses a Type I reaction center.</title>
        <authorList>
            <person name="Tsuji J.M."/>
            <person name="Shaw N.A."/>
            <person name="Nagashima S."/>
            <person name="Venkiteswaran J."/>
            <person name="Schiff S.L."/>
            <person name="Hanada S."/>
            <person name="Tank M."/>
            <person name="Neufeld J.D."/>
        </authorList>
    </citation>
    <scope>NUCLEOTIDE SEQUENCE [LARGE SCALE GENOMIC DNA]</scope>
    <source>
        <strain evidence="14">L227-S17</strain>
    </source>
</reference>
<dbReference type="InterPro" id="IPR036390">
    <property type="entry name" value="WH_DNA-bd_sf"/>
</dbReference>
<dbReference type="GO" id="GO:0046914">
    <property type="term" value="F:transition metal ion binding"/>
    <property type="evidence" value="ECO:0007669"/>
    <property type="project" value="InterPro"/>
</dbReference>
<dbReference type="Gene3D" id="1.10.60.10">
    <property type="entry name" value="Iron dependent repressor, metal binding and dimerisation domain"/>
    <property type="match status" value="1"/>
</dbReference>
<evidence type="ECO:0000256" key="10">
    <source>
        <dbReference type="ARBA" id="ARBA00023163"/>
    </source>
</evidence>
<dbReference type="InterPro" id="IPR007167">
    <property type="entry name" value="Fe-transptr_FeoA-like"/>
</dbReference>
<keyword evidence="11" id="KW-0464">Manganese</keyword>
<evidence type="ECO:0000313" key="14">
    <source>
        <dbReference type="EMBL" id="NWJ48332.1"/>
    </source>
</evidence>
<keyword evidence="17" id="KW-1185">Reference proteome</keyword>
<dbReference type="SUPFAM" id="SSF47979">
    <property type="entry name" value="Iron-dependent repressor protein, dimerization domain"/>
    <property type="match status" value="1"/>
</dbReference>
<dbReference type="Pfam" id="PF01325">
    <property type="entry name" value="Fe_dep_repress"/>
    <property type="match status" value="1"/>
</dbReference>
<comment type="similarity">
    <text evidence="2">Belongs to the DtxR/MntR family.</text>
</comment>
<dbReference type="InterPro" id="IPR022689">
    <property type="entry name" value="Iron_dep_repressor"/>
</dbReference>
<keyword evidence="9" id="KW-0010">Activator</keyword>
<dbReference type="InterPro" id="IPR036388">
    <property type="entry name" value="WH-like_DNA-bd_sf"/>
</dbReference>
<dbReference type="InterPro" id="IPR050536">
    <property type="entry name" value="DtxR_MntR_Metal-Reg"/>
</dbReference>
<evidence type="ECO:0000313" key="17">
    <source>
        <dbReference type="Proteomes" id="UP001431572"/>
    </source>
</evidence>
<dbReference type="SMART" id="SM00899">
    <property type="entry name" value="FeoA"/>
    <property type="match status" value="1"/>
</dbReference>
<evidence type="ECO:0000256" key="8">
    <source>
        <dbReference type="ARBA" id="ARBA00023125"/>
    </source>
</evidence>
<dbReference type="EMBL" id="JACATZ010000003">
    <property type="protein sequence ID" value="NWJ48332.1"/>
    <property type="molecule type" value="Genomic_DNA"/>
</dbReference>
<dbReference type="Gene3D" id="1.10.10.10">
    <property type="entry name" value="Winged helix-like DNA-binding domain superfamily/Winged helix DNA-binding domain"/>
    <property type="match status" value="1"/>
</dbReference>
<evidence type="ECO:0000259" key="13">
    <source>
        <dbReference type="PROSITE" id="PS50944"/>
    </source>
</evidence>
<dbReference type="PANTHER" id="PTHR33238:SF11">
    <property type="entry name" value="TRANSCRIPTIONAL REGULATOR MNTR"/>
    <property type="match status" value="1"/>
</dbReference>
<evidence type="ECO:0000313" key="15">
    <source>
        <dbReference type="EMBL" id="WJW68266.1"/>
    </source>
</evidence>
<dbReference type="GO" id="GO:0005737">
    <property type="term" value="C:cytoplasm"/>
    <property type="evidence" value="ECO:0007669"/>
    <property type="project" value="UniProtKB-SubCell"/>
</dbReference>
<dbReference type="SUPFAM" id="SSF50037">
    <property type="entry name" value="C-terminal domain of transcriptional repressors"/>
    <property type="match status" value="1"/>
</dbReference>